<protein>
    <submittedName>
        <fullName evidence="3">Mandelate racemase/muconate lactonizing enzyme family protein</fullName>
    </submittedName>
</protein>
<gene>
    <name evidence="3" type="ORF">GJR95_19170</name>
</gene>
<dbReference type="SFLD" id="SFLDS00001">
    <property type="entry name" value="Enolase"/>
    <property type="match status" value="1"/>
</dbReference>
<dbReference type="SUPFAM" id="SSF51604">
    <property type="entry name" value="Enolase C-terminal domain-like"/>
    <property type="match status" value="1"/>
</dbReference>
<dbReference type="InterPro" id="IPR036849">
    <property type="entry name" value="Enolase-like_C_sf"/>
</dbReference>
<dbReference type="InterPro" id="IPR013342">
    <property type="entry name" value="Mandelate_racemase_C"/>
</dbReference>
<evidence type="ECO:0000313" key="3">
    <source>
        <dbReference type="EMBL" id="QHV96998.1"/>
    </source>
</evidence>
<dbReference type="RefSeq" id="WP_162387411.1">
    <property type="nucleotide sequence ID" value="NZ_CP045997.1"/>
</dbReference>
<feature type="domain" description="Mandelate racemase/muconate lactonizing enzyme C-terminal" evidence="2">
    <location>
        <begin position="176"/>
        <end position="280"/>
    </location>
</feature>
<dbReference type="PANTHER" id="PTHR48080">
    <property type="entry name" value="D-GALACTONATE DEHYDRATASE-RELATED"/>
    <property type="match status" value="1"/>
</dbReference>
<dbReference type="GO" id="GO:0016854">
    <property type="term" value="F:racemase and epimerase activity"/>
    <property type="evidence" value="ECO:0007669"/>
    <property type="project" value="UniProtKB-ARBA"/>
</dbReference>
<dbReference type="CDD" id="cd03316">
    <property type="entry name" value="MR_like"/>
    <property type="match status" value="1"/>
</dbReference>
<organism evidence="3 4">
    <name type="scientific">Spirosoma endbachense</name>
    <dbReference type="NCBI Taxonomy" id="2666025"/>
    <lineage>
        <taxon>Bacteria</taxon>
        <taxon>Pseudomonadati</taxon>
        <taxon>Bacteroidota</taxon>
        <taxon>Cytophagia</taxon>
        <taxon>Cytophagales</taxon>
        <taxon>Cytophagaceae</taxon>
        <taxon>Spirosoma</taxon>
    </lineage>
</organism>
<evidence type="ECO:0000256" key="1">
    <source>
        <dbReference type="ARBA" id="ARBA00023239"/>
    </source>
</evidence>
<keyword evidence="1" id="KW-0456">Lyase</keyword>
<dbReference type="InterPro" id="IPR029065">
    <property type="entry name" value="Enolase_C-like"/>
</dbReference>
<name>A0A6P1VX90_9BACT</name>
<sequence>MQRRQFLHKTIVSSSLLATPSVFNLDQTAGSELPAWKLPDLHKAIADPVPIRSVELLKTQGQLMVVVTAQDGTKGITQCNERMQNLTSLLKGLVIEHFTGKDARDLPQLIDDAYRLNSNYKYAGMSLWNCIGSVEIAVWDLLGRLSKKPVYQLLGKPLRNQYEVYISDFDRGTDTADVVVERLAQKLAATGAKGVKIKVGGRMRNTPEDDRRTRLFVPLVRKKLGDKITIYADANGSYTPEEGIEIGHMLEDNGVAIFEEPCNFEDEEGLRRVNKSLTKLRLAGGEQDTSLYRFERLARTDVYDLLQADIYYNGGILRGLQVAEIARAYGKTIAPHTPKSDPLIAPFWHLAAICPNLYGLQEFVYELNSKPATWYEPAIRVQNGVMQIPNTPGLGINYDEQIWKSAERIV</sequence>
<accession>A0A6P1VX90</accession>
<dbReference type="InterPro" id="IPR013341">
    <property type="entry name" value="Mandelate_racemase_N_dom"/>
</dbReference>
<dbReference type="Gene3D" id="3.30.390.10">
    <property type="entry name" value="Enolase-like, N-terminal domain"/>
    <property type="match status" value="1"/>
</dbReference>
<dbReference type="SFLD" id="SFLDG00179">
    <property type="entry name" value="mandelate_racemase"/>
    <property type="match status" value="1"/>
</dbReference>
<evidence type="ECO:0000313" key="4">
    <source>
        <dbReference type="Proteomes" id="UP000464577"/>
    </source>
</evidence>
<dbReference type="Pfam" id="PF13378">
    <property type="entry name" value="MR_MLE_C"/>
    <property type="match status" value="1"/>
</dbReference>
<dbReference type="GO" id="GO:0016829">
    <property type="term" value="F:lyase activity"/>
    <property type="evidence" value="ECO:0007669"/>
    <property type="project" value="UniProtKB-KW"/>
</dbReference>
<dbReference type="Proteomes" id="UP000464577">
    <property type="component" value="Chromosome"/>
</dbReference>
<reference evidence="3 4" key="1">
    <citation type="submission" date="2019-11" db="EMBL/GenBank/DDBJ databases">
        <title>Spirosoma endbachense sp. nov., isolated from a natural salt meadow.</title>
        <authorList>
            <person name="Rojas J."/>
            <person name="Ambika Manirajan B."/>
            <person name="Ratering S."/>
            <person name="Suarez C."/>
            <person name="Geissler-Plaum R."/>
            <person name="Schnell S."/>
        </authorList>
    </citation>
    <scope>NUCLEOTIDE SEQUENCE [LARGE SCALE GENOMIC DNA]</scope>
    <source>
        <strain evidence="3 4">I-24</strain>
    </source>
</reference>
<dbReference type="KEGG" id="senf:GJR95_19170"/>
<keyword evidence="4" id="KW-1185">Reference proteome</keyword>
<dbReference type="Gene3D" id="3.20.20.120">
    <property type="entry name" value="Enolase-like C-terminal domain"/>
    <property type="match status" value="1"/>
</dbReference>
<dbReference type="EMBL" id="CP045997">
    <property type="protein sequence ID" value="QHV96998.1"/>
    <property type="molecule type" value="Genomic_DNA"/>
</dbReference>
<dbReference type="InterPro" id="IPR029017">
    <property type="entry name" value="Enolase-like_N"/>
</dbReference>
<evidence type="ECO:0000259" key="2">
    <source>
        <dbReference type="SMART" id="SM00922"/>
    </source>
</evidence>
<dbReference type="InterPro" id="IPR034593">
    <property type="entry name" value="DgoD-like"/>
</dbReference>
<dbReference type="PANTHER" id="PTHR48080:SF2">
    <property type="entry name" value="D-GALACTONATE DEHYDRATASE"/>
    <property type="match status" value="1"/>
</dbReference>
<dbReference type="SUPFAM" id="SSF54826">
    <property type="entry name" value="Enolase N-terminal domain-like"/>
    <property type="match status" value="1"/>
</dbReference>
<proteinExistence type="predicted"/>
<dbReference type="Pfam" id="PF02746">
    <property type="entry name" value="MR_MLE_N"/>
    <property type="match status" value="1"/>
</dbReference>
<dbReference type="AlphaFoldDB" id="A0A6P1VX90"/>
<dbReference type="SMART" id="SM00922">
    <property type="entry name" value="MR_MLE"/>
    <property type="match status" value="1"/>
</dbReference>